<evidence type="ECO:0000256" key="2">
    <source>
        <dbReference type="ARBA" id="ARBA00022603"/>
    </source>
</evidence>
<dbReference type="PROSITE" id="PS00092">
    <property type="entry name" value="N6_MTASE"/>
    <property type="match status" value="1"/>
</dbReference>
<evidence type="ECO:0000256" key="1">
    <source>
        <dbReference type="ARBA" id="ARBA00006149"/>
    </source>
</evidence>
<sequence>MRIDPAILRDQLTAARYTSDAVVDRIGEDGQAGLGRNCTVPSDVALAGATDPQAALIRLFILQQAVPREQVAAAVDVEALLGAGFLKGDGGALRAVVDIRPYGSPDDGATGWVVADPTPGLDHTMSPIRPDYVLGVSPASTTLAQLTMRTPVGAALDLGTGCGVQSLHLSRHAERVVATDVNERALDLAQVTAALGGVAVDYRNGSLYEPVAGERFDLIVSNPPFVMSPPSDEADTLTYREANFEGDALVETLIRGAAEHLNPGGSLQLLTNWAVTDQPWEERLTEWIPRGCDAWVIERERLDVFSYIEMWLADAGLAGTGRWRAAYDEWLGYFERLGVRSIGMGWVLVTRAERAEPHRRFESWPHAVAQPVGEVFARHRAALDASQLPTAELLASKPRLVDVEQETLGRPGAEDPEHVVFRQRVGLLRAVKADTALAAALGALDGDLTVGQVIAAVAQVLDLDAAELAAALVPEIRQALLDQMLRLG</sequence>
<dbReference type="GO" id="GO:0008168">
    <property type="term" value="F:methyltransferase activity"/>
    <property type="evidence" value="ECO:0007669"/>
    <property type="project" value="UniProtKB-KW"/>
</dbReference>
<dbReference type="Pfam" id="PF05175">
    <property type="entry name" value="MTS"/>
    <property type="match status" value="1"/>
</dbReference>
<evidence type="ECO:0000313" key="7">
    <source>
        <dbReference type="EMBL" id="GAA4890804.1"/>
    </source>
</evidence>
<dbReference type="InterPro" id="IPR002052">
    <property type="entry name" value="DNA_methylase_N6_adenine_CS"/>
</dbReference>
<evidence type="ECO:0000256" key="3">
    <source>
        <dbReference type="ARBA" id="ARBA00022679"/>
    </source>
</evidence>
<keyword evidence="2 7" id="KW-0489">Methyltransferase</keyword>
<dbReference type="Pfam" id="PF23186">
    <property type="entry name" value="DUF7059"/>
    <property type="match status" value="1"/>
</dbReference>
<dbReference type="PANTHER" id="PTHR45875:SF1">
    <property type="entry name" value="METHYLTRANSFERASE N6AMT1"/>
    <property type="match status" value="1"/>
</dbReference>
<comment type="caution">
    <text evidence="7">The sequence shown here is derived from an EMBL/GenBank/DDBJ whole genome shotgun (WGS) entry which is preliminary data.</text>
</comment>
<feature type="domain" description="DUF7059" evidence="6">
    <location>
        <begin position="14"/>
        <end position="95"/>
    </location>
</feature>
<keyword evidence="8" id="KW-1185">Reference proteome</keyword>
<dbReference type="EMBL" id="BAABLV010000008">
    <property type="protein sequence ID" value="GAA4890804.1"/>
    <property type="molecule type" value="Genomic_DNA"/>
</dbReference>
<organism evidence="7 8">
    <name type="scientific">Tessaracoccus lubricantis</name>
    <dbReference type="NCBI Taxonomy" id="545543"/>
    <lineage>
        <taxon>Bacteria</taxon>
        <taxon>Bacillati</taxon>
        <taxon>Actinomycetota</taxon>
        <taxon>Actinomycetes</taxon>
        <taxon>Propionibacteriales</taxon>
        <taxon>Propionibacteriaceae</taxon>
        <taxon>Tessaracoccus</taxon>
    </lineage>
</organism>
<dbReference type="InterPro" id="IPR052190">
    <property type="entry name" value="Euk-Arch_PrmC-MTase"/>
</dbReference>
<feature type="domain" description="Methyltransferase small" evidence="5">
    <location>
        <begin position="139"/>
        <end position="273"/>
    </location>
</feature>
<evidence type="ECO:0000259" key="6">
    <source>
        <dbReference type="Pfam" id="PF23186"/>
    </source>
</evidence>
<dbReference type="SUPFAM" id="SSF53335">
    <property type="entry name" value="S-adenosyl-L-methionine-dependent methyltransferases"/>
    <property type="match status" value="1"/>
</dbReference>
<dbReference type="InterPro" id="IPR007848">
    <property type="entry name" value="Small_mtfrase_dom"/>
</dbReference>
<evidence type="ECO:0000313" key="8">
    <source>
        <dbReference type="Proteomes" id="UP001501521"/>
    </source>
</evidence>
<gene>
    <name evidence="7" type="ORF">GCM10025789_04260</name>
</gene>
<dbReference type="Gene3D" id="3.40.50.150">
    <property type="entry name" value="Vaccinia Virus protein VP39"/>
    <property type="match status" value="1"/>
</dbReference>
<keyword evidence="3" id="KW-0808">Transferase</keyword>
<dbReference type="InterPro" id="IPR055487">
    <property type="entry name" value="DUF7059"/>
</dbReference>
<evidence type="ECO:0000256" key="4">
    <source>
        <dbReference type="ARBA" id="ARBA00022691"/>
    </source>
</evidence>
<reference evidence="8" key="1">
    <citation type="journal article" date="2019" name="Int. J. Syst. Evol. Microbiol.">
        <title>The Global Catalogue of Microorganisms (GCM) 10K type strain sequencing project: providing services to taxonomists for standard genome sequencing and annotation.</title>
        <authorList>
            <consortium name="The Broad Institute Genomics Platform"/>
            <consortium name="The Broad Institute Genome Sequencing Center for Infectious Disease"/>
            <person name="Wu L."/>
            <person name="Ma J."/>
        </authorList>
    </citation>
    <scope>NUCLEOTIDE SEQUENCE [LARGE SCALE GENOMIC DNA]</scope>
    <source>
        <strain evidence="8">JCM 19125</strain>
    </source>
</reference>
<dbReference type="RefSeq" id="WP_345578284.1">
    <property type="nucleotide sequence ID" value="NZ_BAABLV010000008.1"/>
</dbReference>
<dbReference type="PANTHER" id="PTHR45875">
    <property type="entry name" value="METHYLTRANSFERASE N6AMT1"/>
    <property type="match status" value="1"/>
</dbReference>
<protein>
    <submittedName>
        <fullName evidence="7">Class I SAM-dependent methyltransferase</fullName>
    </submittedName>
</protein>
<comment type="similarity">
    <text evidence="1">Belongs to the eukaryotic/archaeal PrmC-related family.</text>
</comment>
<dbReference type="InterPro" id="IPR029063">
    <property type="entry name" value="SAM-dependent_MTases_sf"/>
</dbReference>
<proteinExistence type="inferred from homology"/>
<accession>A0ABP9EZ75</accession>
<keyword evidence="4" id="KW-0949">S-adenosyl-L-methionine</keyword>
<dbReference type="Proteomes" id="UP001501521">
    <property type="component" value="Unassembled WGS sequence"/>
</dbReference>
<name>A0ABP9EZ75_9ACTN</name>
<dbReference type="CDD" id="cd02440">
    <property type="entry name" value="AdoMet_MTases"/>
    <property type="match status" value="1"/>
</dbReference>
<evidence type="ECO:0000259" key="5">
    <source>
        <dbReference type="Pfam" id="PF05175"/>
    </source>
</evidence>
<dbReference type="GO" id="GO:0032259">
    <property type="term" value="P:methylation"/>
    <property type="evidence" value="ECO:0007669"/>
    <property type="project" value="UniProtKB-KW"/>
</dbReference>